<name>A0A199P7Y2_9XANT</name>
<evidence type="ECO:0000313" key="3">
    <source>
        <dbReference type="Proteomes" id="UP000093858"/>
    </source>
</evidence>
<dbReference type="InterPro" id="IPR025157">
    <property type="entry name" value="Hemagglutinin_rpt"/>
</dbReference>
<dbReference type="EMBL" id="LWSU01000042">
    <property type="protein sequence ID" value="OAX57116.1"/>
    <property type="molecule type" value="Genomic_DNA"/>
</dbReference>
<dbReference type="RefSeq" id="WP_064538433.1">
    <property type="nucleotide sequence ID" value="NZ_LWSU01000042.1"/>
</dbReference>
<accession>A0A199P7Y2</accession>
<evidence type="ECO:0000256" key="1">
    <source>
        <dbReference type="SAM" id="MobiDB-lite"/>
    </source>
</evidence>
<feature type="region of interest" description="Disordered" evidence="1">
    <location>
        <begin position="158"/>
        <end position="177"/>
    </location>
</feature>
<organism evidence="2 3">
    <name type="scientific">Xanthomonas graminis pv. poae</name>
    <dbReference type="NCBI Taxonomy" id="227946"/>
    <lineage>
        <taxon>Bacteria</taxon>
        <taxon>Pseudomonadati</taxon>
        <taxon>Pseudomonadota</taxon>
        <taxon>Gammaproteobacteria</taxon>
        <taxon>Lysobacterales</taxon>
        <taxon>Lysobacteraceae</taxon>
        <taxon>Xanthomonas</taxon>
        <taxon>Xanthomonas translucens group</taxon>
        <taxon>Xanthomonas graminis</taxon>
    </lineage>
</organism>
<sequence>MIISDTERFAGYHTEDYRDDSAQVTQVASSVGSLGGNVSLTAGGAYTQSASNVVAAKDVSIRAASIDILTANDTHSASSQDDTLKFGVFARVKSPLIDLINNVDAARNSDGRLSAMQGMAAVANGYQTASAISSVAQKGGSGSLVTVEAGVGYATSTEQYKGSSQTSQGSTISGGGNVSLTTTQRDLHVVQGNLKAGDTLRLDSARDLVLEAGKSTASEQSEGSNAGVEVGVGVSVGAQTGVYVYAQASVGNHKSDAQNTTWQNTQLAGQNISLTSQGDTTLRGAVAKADRIDVQTGGDLTIESLQDTSNIQS</sequence>
<reference evidence="2 3" key="1">
    <citation type="submission" date="2016-04" db="EMBL/GenBank/DDBJ databases">
        <title>Xanthomonas translucens phylogeny.</title>
        <authorList>
            <person name="Langlois P."/>
        </authorList>
    </citation>
    <scope>NUCLEOTIDE SEQUENCE [LARGE SCALE GENOMIC DNA]</scope>
    <source>
        <strain evidence="2 3">B99</strain>
    </source>
</reference>
<dbReference type="Pfam" id="PF13332">
    <property type="entry name" value="Fil_haemagg_2"/>
    <property type="match status" value="2"/>
</dbReference>
<proteinExistence type="predicted"/>
<dbReference type="GO" id="GO:0003824">
    <property type="term" value="F:catalytic activity"/>
    <property type="evidence" value="ECO:0007669"/>
    <property type="project" value="UniProtKB-ARBA"/>
</dbReference>
<gene>
    <name evidence="2" type="ORF">A6R73_11185</name>
</gene>
<evidence type="ECO:0000313" key="2">
    <source>
        <dbReference type="EMBL" id="OAX57116.1"/>
    </source>
</evidence>
<comment type="caution">
    <text evidence="2">The sequence shown here is derived from an EMBL/GenBank/DDBJ whole genome shotgun (WGS) entry which is preliminary data.</text>
</comment>
<feature type="compositionally biased region" description="Low complexity" evidence="1">
    <location>
        <begin position="162"/>
        <end position="171"/>
    </location>
</feature>
<dbReference type="AlphaFoldDB" id="A0A199P7Y2"/>
<dbReference type="Proteomes" id="UP000093858">
    <property type="component" value="Unassembled WGS sequence"/>
</dbReference>
<protein>
    <submittedName>
        <fullName evidence="2">Uncharacterized protein</fullName>
    </submittedName>
</protein>